<accession>A0A108U729</accession>
<dbReference type="PANTHER" id="PTHR41282:SF1">
    <property type="entry name" value="CONSERVED TRANSMEMBRANE PROTEIN-RELATED"/>
    <property type="match status" value="1"/>
</dbReference>
<feature type="transmembrane region" description="Helical" evidence="1">
    <location>
        <begin position="196"/>
        <end position="218"/>
    </location>
</feature>
<feature type="transmembrane region" description="Helical" evidence="1">
    <location>
        <begin position="107"/>
        <end position="127"/>
    </location>
</feature>
<evidence type="ECO:0000313" key="3">
    <source>
        <dbReference type="Proteomes" id="UP000023435"/>
    </source>
</evidence>
<dbReference type="Pfam" id="PF12811">
    <property type="entry name" value="BaxI_1"/>
    <property type="match status" value="1"/>
</dbReference>
<feature type="transmembrane region" description="Helical" evidence="1">
    <location>
        <begin position="269"/>
        <end position="289"/>
    </location>
</feature>
<gene>
    <name evidence="2" type="ORF">AZ78_1325</name>
</gene>
<evidence type="ECO:0000313" key="2">
    <source>
        <dbReference type="EMBL" id="KWS03776.1"/>
    </source>
</evidence>
<keyword evidence="3" id="KW-1185">Reference proteome</keyword>
<evidence type="ECO:0000256" key="1">
    <source>
        <dbReference type="SAM" id="Phobius"/>
    </source>
</evidence>
<reference evidence="2 3" key="1">
    <citation type="journal article" date="2014" name="Genome Announc.">
        <title>Draft Genome Sequence of Lysobacter capsici AZ78, a Bacterium Antagonistic to Plant-Pathogenic Oomycetes.</title>
        <authorList>
            <person name="Puopolo G."/>
            <person name="Sonego P."/>
            <person name="Engelen K."/>
            <person name="Pertot I."/>
        </authorList>
    </citation>
    <scope>NUCLEOTIDE SEQUENCE [LARGE SCALE GENOMIC DNA]</scope>
    <source>
        <strain evidence="2 3">AZ78</strain>
    </source>
</reference>
<organism evidence="2 3">
    <name type="scientific">Lysobacter capsici AZ78</name>
    <dbReference type="NCBI Taxonomy" id="1444315"/>
    <lineage>
        <taxon>Bacteria</taxon>
        <taxon>Pseudomonadati</taxon>
        <taxon>Pseudomonadota</taxon>
        <taxon>Gammaproteobacteria</taxon>
        <taxon>Lysobacterales</taxon>
        <taxon>Lysobacteraceae</taxon>
        <taxon>Lysobacter</taxon>
    </lineage>
</organism>
<feature type="transmembrane region" description="Helical" evidence="1">
    <location>
        <begin position="82"/>
        <end position="100"/>
    </location>
</feature>
<keyword evidence="1" id="KW-1133">Transmembrane helix</keyword>
<name>A0A108U729_9GAMM</name>
<dbReference type="AlphaFoldDB" id="A0A108U729"/>
<evidence type="ECO:0008006" key="4">
    <source>
        <dbReference type="Google" id="ProtNLM"/>
    </source>
</evidence>
<sequence>MARAPAACAQARRRLRRVCFGPKYIFILKYRGLCAVRFLRSKTMIRSGNPALKESTFLDLGSGAVVRGGDQVMTLNGTVNKTGFLLLLTVLTAAFAWSQVQITEQGVIGAGPYIWGGAIGGLVLALVTTFKKTWSPVTAPLYALVEGFFLGAISSMFEARFPGIVIQAVMLTFGTLFALLFAYRSGLIKATENFKLGVVAATGGIALLYLVSFALSFFNIQVPYIHQSGIIGIGFSLFVVVIAALNLVLDFDFIETGVEQGAPKYMEWYGAFGLMVTLVWLYIEFLRLLSKIQSRN</sequence>
<proteinExistence type="predicted"/>
<feature type="transmembrane region" description="Helical" evidence="1">
    <location>
        <begin position="164"/>
        <end position="184"/>
    </location>
</feature>
<keyword evidence="1" id="KW-0472">Membrane</keyword>
<comment type="caution">
    <text evidence="2">The sequence shown here is derived from an EMBL/GenBank/DDBJ whole genome shotgun (WGS) entry which is preliminary data.</text>
</comment>
<feature type="transmembrane region" description="Helical" evidence="1">
    <location>
        <begin position="230"/>
        <end position="249"/>
    </location>
</feature>
<dbReference type="PANTHER" id="PTHR41282">
    <property type="entry name" value="CONSERVED TRANSMEMBRANE PROTEIN-RELATED"/>
    <property type="match status" value="1"/>
</dbReference>
<dbReference type="Proteomes" id="UP000023435">
    <property type="component" value="Unassembled WGS sequence"/>
</dbReference>
<protein>
    <recommendedName>
        <fullName evidence="4">Bax inhibitor-1/YccA family protein</fullName>
    </recommendedName>
</protein>
<dbReference type="PIRSF" id="PIRSF009160">
    <property type="entry name" value="UCP009160"/>
    <property type="match status" value="1"/>
</dbReference>
<dbReference type="EMBL" id="JAJA02000001">
    <property type="protein sequence ID" value="KWS03776.1"/>
    <property type="molecule type" value="Genomic_DNA"/>
</dbReference>
<dbReference type="InterPro" id="IPR010539">
    <property type="entry name" value="BaxI_1-like"/>
</dbReference>
<keyword evidence="1" id="KW-0812">Transmembrane</keyword>
<feature type="transmembrane region" description="Helical" evidence="1">
    <location>
        <begin position="139"/>
        <end position="157"/>
    </location>
</feature>